<evidence type="ECO:0000256" key="3">
    <source>
        <dbReference type="ARBA" id="ARBA00022448"/>
    </source>
</evidence>
<evidence type="ECO:0000256" key="8">
    <source>
        <dbReference type="SAM" id="Phobius"/>
    </source>
</evidence>
<feature type="transmembrane region" description="Helical" evidence="8">
    <location>
        <begin position="304"/>
        <end position="322"/>
    </location>
</feature>
<evidence type="ECO:0000313" key="10">
    <source>
        <dbReference type="EMBL" id="GIJ48082.1"/>
    </source>
</evidence>
<comment type="subcellular location">
    <subcellularLocation>
        <location evidence="1">Cell membrane</location>
        <topology evidence="1">Multi-pass membrane protein</topology>
    </subcellularLocation>
</comment>
<dbReference type="InterPro" id="IPR051449">
    <property type="entry name" value="ABC-2_transporter_component"/>
</dbReference>
<evidence type="ECO:0000256" key="2">
    <source>
        <dbReference type="ARBA" id="ARBA00007783"/>
    </source>
</evidence>
<feature type="domain" description="ABC transmembrane type-2" evidence="9">
    <location>
        <begin position="159"/>
        <end position="381"/>
    </location>
</feature>
<feature type="transmembrane region" description="Helical" evidence="8">
    <location>
        <begin position="21"/>
        <end position="40"/>
    </location>
</feature>
<comment type="similarity">
    <text evidence="2">Belongs to the ABC-2 integral membrane protein family.</text>
</comment>
<name>A0A8J3YPG7_9ACTN</name>
<accession>A0A8J3YPG7</accession>
<dbReference type="PANTHER" id="PTHR30294">
    <property type="entry name" value="MEMBRANE COMPONENT OF ABC TRANSPORTER YHHJ-RELATED"/>
    <property type="match status" value="1"/>
</dbReference>
<keyword evidence="7 8" id="KW-0472">Membrane</keyword>
<organism evidence="10 11">
    <name type="scientific">Virgisporangium aliadipatigenens</name>
    <dbReference type="NCBI Taxonomy" id="741659"/>
    <lineage>
        <taxon>Bacteria</taxon>
        <taxon>Bacillati</taxon>
        <taxon>Actinomycetota</taxon>
        <taxon>Actinomycetes</taxon>
        <taxon>Micromonosporales</taxon>
        <taxon>Micromonosporaceae</taxon>
        <taxon>Virgisporangium</taxon>
    </lineage>
</organism>
<dbReference type="EMBL" id="BOPF01000019">
    <property type="protein sequence ID" value="GIJ48082.1"/>
    <property type="molecule type" value="Genomic_DNA"/>
</dbReference>
<dbReference type="Proteomes" id="UP000619260">
    <property type="component" value="Unassembled WGS sequence"/>
</dbReference>
<dbReference type="PROSITE" id="PS51012">
    <property type="entry name" value="ABC_TM2"/>
    <property type="match status" value="1"/>
</dbReference>
<proteinExistence type="inferred from homology"/>
<dbReference type="Pfam" id="PF12698">
    <property type="entry name" value="ABC2_membrane_3"/>
    <property type="match status" value="1"/>
</dbReference>
<evidence type="ECO:0000256" key="7">
    <source>
        <dbReference type="ARBA" id="ARBA00023136"/>
    </source>
</evidence>
<dbReference type="InterPro" id="IPR047817">
    <property type="entry name" value="ABC2_TM_bact-type"/>
</dbReference>
<dbReference type="AlphaFoldDB" id="A0A8J3YPG7"/>
<protein>
    <submittedName>
        <fullName evidence="10">ABC transporter permease</fullName>
    </submittedName>
</protein>
<dbReference type="InterPro" id="IPR013525">
    <property type="entry name" value="ABC2_TM"/>
</dbReference>
<evidence type="ECO:0000256" key="6">
    <source>
        <dbReference type="ARBA" id="ARBA00022989"/>
    </source>
</evidence>
<comment type="caution">
    <text evidence="10">The sequence shown here is derived from an EMBL/GenBank/DDBJ whole genome shotgun (WGS) entry which is preliminary data.</text>
</comment>
<keyword evidence="4" id="KW-1003">Cell membrane</keyword>
<gene>
    <name evidence="10" type="ORF">Val02_49680</name>
</gene>
<keyword evidence="5 8" id="KW-0812">Transmembrane</keyword>
<sequence>MRAVLILAGKDLRLRLRDRSAVLIAVVIPFTLALIFATVFGGNETPRPFAYAVTDLDRGPVAAAFVDVLDRLAERDIVTVRRVADPAEAAELADGGTIDAAFVLPAGIGTDGTAAIEVIGNVNAPTAADVARSLAAAFVDDLTSVRVAAVAAAGEPHDPRRIAALAERAARFTPPVSVVDVSAQRRILDTRTWFAAAMAVFFLFFTVQFGVSSLIEERAGGTLGRLLAMPVPPGAVLTAKLLTSVLFGASSLAVLIVATTAFMGASWGAPLAVAALAGAAVLAATGVTAVVASLARTAEQAGSWQAVLAMLLGMLGGVFFPIERVPALKALSWATPHGWFLGGLGELAGGGSLREVLPAVAAMCGFAAVTGAVAVVRLRKAVRP</sequence>
<feature type="transmembrane region" description="Helical" evidence="8">
    <location>
        <begin position="193"/>
        <end position="215"/>
    </location>
</feature>
<evidence type="ECO:0000256" key="4">
    <source>
        <dbReference type="ARBA" id="ARBA00022475"/>
    </source>
</evidence>
<dbReference type="GO" id="GO:0140359">
    <property type="term" value="F:ABC-type transporter activity"/>
    <property type="evidence" value="ECO:0007669"/>
    <property type="project" value="InterPro"/>
</dbReference>
<feature type="transmembrane region" description="Helical" evidence="8">
    <location>
        <begin position="236"/>
        <end position="263"/>
    </location>
</feature>
<keyword evidence="6 8" id="KW-1133">Transmembrane helix</keyword>
<evidence type="ECO:0000256" key="1">
    <source>
        <dbReference type="ARBA" id="ARBA00004651"/>
    </source>
</evidence>
<feature type="transmembrane region" description="Helical" evidence="8">
    <location>
        <begin position="269"/>
        <end position="292"/>
    </location>
</feature>
<dbReference type="PANTHER" id="PTHR30294:SF29">
    <property type="entry name" value="MULTIDRUG ABC TRANSPORTER PERMEASE YBHS-RELATED"/>
    <property type="match status" value="1"/>
</dbReference>
<keyword evidence="3" id="KW-0813">Transport</keyword>
<evidence type="ECO:0000259" key="9">
    <source>
        <dbReference type="PROSITE" id="PS51012"/>
    </source>
</evidence>
<dbReference type="GO" id="GO:0005886">
    <property type="term" value="C:plasma membrane"/>
    <property type="evidence" value="ECO:0007669"/>
    <property type="project" value="UniProtKB-SubCell"/>
</dbReference>
<reference evidence="10" key="1">
    <citation type="submission" date="2021-01" db="EMBL/GenBank/DDBJ databases">
        <title>Whole genome shotgun sequence of Virgisporangium aliadipatigenens NBRC 105644.</title>
        <authorList>
            <person name="Komaki H."/>
            <person name="Tamura T."/>
        </authorList>
    </citation>
    <scope>NUCLEOTIDE SEQUENCE</scope>
    <source>
        <strain evidence="10">NBRC 105644</strain>
    </source>
</reference>
<keyword evidence="11" id="KW-1185">Reference proteome</keyword>
<evidence type="ECO:0000313" key="11">
    <source>
        <dbReference type="Proteomes" id="UP000619260"/>
    </source>
</evidence>
<evidence type="ECO:0000256" key="5">
    <source>
        <dbReference type="ARBA" id="ARBA00022692"/>
    </source>
</evidence>
<dbReference type="RefSeq" id="WP_203901583.1">
    <property type="nucleotide sequence ID" value="NZ_BOPF01000019.1"/>
</dbReference>
<feature type="transmembrane region" description="Helical" evidence="8">
    <location>
        <begin position="356"/>
        <end position="378"/>
    </location>
</feature>